<name>A0ABR0KJE6_9EURO</name>
<evidence type="ECO:0000313" key="7">
    <source>
        <dbReference type="EMBL" id="KAK5098467.1"/>
    </source>
</evidence>
<feature type="transmembrane region" description="Helical" evidence="5">
    <location>
        <begin position="173"/>
        <end position="198"/>
    </location>
</feature>
<dbReference type="EMBL" id="JAVRRG010000014">
    <property type="protein sequence ID" value="KAK5098467.1"/>
    <property type="molecule type" value="Genomic_DNA"/>
</dbReference>
<evidence type="ECO:0000256" key="4">
    <source>
        <dbReference type="ARBA" id="ARBA00023136"/>
    </source>
</evidence>
<keyword evidence="6" id="KW-0732">Signal</keyword>
<keyword evidence="8" id="KW-1185">Reference proteome</keyword>
<reference evidence="7 8" key="1">
    <citation type="submission" date="2023-08" db="EMBL/GenBank/DDBJ databases">
        <title>Black Yeasts Isolated from many extreme environments.</title>
        <authorList>
            <person name="Coleine C."/>
            <person name="Stajich J.E."/>
            <person name="Selbmann L."/>
        </authorList>
    </citation>
    <scope>NUCLEOTIDE SEQUENCE [LARGE SCALE GENOMIC DNA]</scope>
    <source>
        <strain evidence="7 8">CCFEE 5885</strain>
    </source>
</reference>
<evidence type="ECO:0000256" key="3">
    <source>
        <dbReference type="ARBA" id="ARBA00022989"/>
    </source>
</evidence>
<keyword evidence="3 5" id="KW-1133">Transmembrane helix</keyword>
<feature type="transmembrane region" description="Helical" evidence="5">
    <location>
        <begin position="210"/>
        <end position="232"/>
    </location>
</feature>
<dbReference type="InterPro" id="IPR036259">
    <property type="entry name" value="MFS_trans_sf"/>
</dbReference>
<dbReference type="SUPFAM" id="SSF103473">
    <property type="entry name" value="MFS general substrate transporter"/>
    <property type="match status" value="1"/>
</dbReference>
<feature type="transmembrane region" description="Helical" evidence="5">
    <location>
        <begin position="76"/>
        <end position="93"/>
    </location>
</feature>
<evidence type="ECO:0000256" key="1">
    <source>
        <dbReference type="ARBA" id="ARBA00004141"/>
    </source>
</evidence>
<proteinExistence type="predicted"/>
<comment type="subcellular location">
    <subcellularLocation>
        <location evidence="1">Membrane</location>
        <topology evidence="1">Multi-pass membrane protein</topology>
    </subcellularLocation>
</comment>
<evidence type="ECO:0000256" key="2">
    <source>
        <dbReference type="ARBA" id="ARBA00022692"/>
    </source>
</evidence>
<dbReference type="Gene3D" id="1.20.1250.20">
    <property type="entry name" value="MFS general substrate transporter like domains"/>
    <property type="match status" value="1"/>
</dbReference>
<comment type="caution">
    <text evidence="7">The sequence shown here is derived from an EMBL/GenBank/DDBJ whole genome shotgun (WGS) entry which is preliminary data.</text>
</comment>
<dbReference type="PANTHER" id="PTHR23502:SF157">
    <property type="entry name" value="MAJOR FACILITATOR SUPERFAMILY (MFS) PROFILE DOMAIN-CONTAINING PROTEIN-RELATED"/>
    <property type="match status" value="1"/>
</dbReference>
<evidence type="ECO:0000256" key="5">
    <source>
        <dbReference type="SAM" id="Phobius"/>
    </source>
</evidence>
<feature type="transmembrane region" description="Helical" evidence="5">
    <location>
        <begin position="114"/>
        <end position="132"/>
    </location>
</feature>
<keyword evidence="2 5" id="KW-0812">Transmembrane</keyword>
<organism evidence="7 8">
    <name type="scientific">Lithohypha guttulata</name>
    <dbReference type="NCBI Taxonomy" id="1690604"/>
    <lineage>
        <taxon>Eukaryota</taxon>
        <taxon>Fungi</taxon>
        <taxon>Dikarya</taxon>
        <taxon>Ascomycota</taxon>
        <taxon>Pezizomycotina</taxon>
        <taxon>Eurotiomycetes</taxon>
        <taxon>Chaetothyriomycetidae</taxon>
        <taxon>Chaetothyriales</taxon>
        <taxon>Trichomeriaceae</taxon>
        <taxon>Lithohypha</taxon>
    </lineage>
</organism>
<evidence type="ECO:0000313" key="8">
    <source>
        <dbReference type="Proteomes" id="UP001345013"/>
    </source>
</evidence>
<evidence type="ECO:0000256" key="6">
    <source>
        <dbReference type="SAM" id="SignalP"/>
    </source>
</evidence>
<feature type="chain" id="PRO_5046261802" evidence="6">
    <location>
        <begin position="20"/>
        <end position="265"/>
    </location>
</feature>
<accession>A0ABR0KJE6</accession>
<dbReference type="PANTHER" id="PTHR23502">
    <property type="entry name" value="MAJOR FACILITATOR SUPERFAMILY"/>
    <property type="match status" value="1"/>
</dbReference>
<feature type="transmembrane region" description="Helical" evidence="5">
    <location>
        <begin position="144"/>
        <end position="166"/>
    </location>
</feature>
<keyword evidence="4 5" id="KW-0472">Membrane</keyword>
<gene>
    <name evidence="7" type="ORF">LTR24_001785</name>
</gene>
<protein>
    <submittedName>
        <fullName evidence="7">Uncharacterized protein</fullName>
    </submittedName>
</protein>
<sequence>MRWVFYLAAIASGISAVASVFIKESNASQLLQAKTKSICDETGNKNLEAHLEKPQTEHPIRDLLHPTIRQDLQQNLLLAILLGELLNILPRFYDNHYLRRQRKLNKGIDPETKIRSFALACPTLAIGLWLFAWTIPGRAPNVPWPISMLGLVCIGFSANDFSYVLFGYMTDSYGFYAASAVSALSTARTFTAAVFPLFMTQMYEGLGNNVATSVLAAAATLFCFTPVVFLRYGRGLRERSKWAVKGEEALRDENYHRGKGCEGEH</sequence>
<dbReference type="Proteomes" id="UP001345013">
    <property type="component" value="Unassembled WGS sequence"/>
</dbReference>
<feature type="signal peptide" evidence="6">
    <location>
        <begin position="1"/>
        <end position="19"/>
    </location>
</feature>